<evidence type="ECO:0000313" key="8">
    <source>
        <dbReference type="EMBL" id="KMM37880.1"/>
    </source>
</evidence>
<dbReference type="SUPFAM" id="SSF48013">
    <property type="entry name" value="NusB-like"/>
    <property type="match status" value="1"/>
</dbReference>
<dbReference type="RefSeq" id="WP_048308962.1">
    <property type="nucleotide sequence ID" value="NZ_CP119526.1"/>
</dbReference>
<organism evidence="8 9">
    <name type="scientific">Guptibacillus hwajinpoensis</name>
    <dbReference type="NCBI Taxonomy" id="208199"/>
    <lineage>
        <taxon>Bacteria</taxon>
        <taxon>Bacillati</taxon>
        <taxon>Bacillota</taxon>
        <taxon>Bacilli</taxon>
        <taxon>Bacillales</taxon>
        <taxon>Guptibacillaceae</taxon>
        <taxon>Guptibacillus</taxon>
    </lineage>
</organism>
<dbReference type="InterPro" id="IPR011605">
    <property type="entry name" value="NusB_fam"/>
</dbReference>
<proteinExistence type="inferred from homology"/>
<dbReference type="OrthoDB" id="9811381at2"/>
<dbReference type="GO" id="GO:0031564">
    <property type="term" value="P:transcription antitermination"/>
    <property type="evidence" value="ECO:0007669"/>
    <property type="project" value="UniProtKB-KW"/>
</dbReference>
<dbReference type="Gene3D" id="1.10.940.10">
    <property type="entry name" value="NusB-like"/>
    <property type="match status" value="1"/>
</dbReference>
<evidence type="ECO:0000256" key="5">
    <source>
        <dbReference type="ARBA" id="ARBA00023163"/>
    </source>
</evidence>
<comment type="caution">
    <text evidence="8">The sequence shown here is derived from an EMBL/GenBank/DDBJ whole genome shotgun (WGS) entry which is preliminary data.</text>
</comment>
<keyword evidence="4 6" id="KW-0805">Transcription regulation</keyword>
<dbReference type="PANTHER" id="PTHR11078:SF3">
    <property type="entry name" value="ANTITERMINATION NUSB DOMAIN-CONTAINING PROTEIN"/>
    <property type="match status" value="1"/>
</dbReference>
<comment type="similarity">
    <text evidence="1 6">Belongs to the NusB family.</text>
</comment>
<reference evidence="8" key="1">
    <citation type="submission" date="2015-06" db="EMBL/GenBank/DDBJ databases">
        <authorList>
            <person name="Liu B."/>
            <person name="Wang J."/>
            <person name="Zhu Y."/>
            <person name="Liu G."/>
            <person name="Chen Q."/>
            <person name="Zheng C."/>
            <person name="Che J."/>
            <person name="Ge C."/>
            <person name="Shi H."/>
            <person name="Pan Z."/>
            <person name="Liu X."/>
        </authorList>
    </citation>
    <scope>NUCLEOTIDE SEQUENCE [LARGE SCALE GENOMIC DNA]</scope>
    <source>
        <strain evidence="8">DSM 16346</strain>
    </source>
</reference>
<dbReference type="InterPro" id="IPR006027">
    <property type="entry name" value="NusB_RsmB_TIM44"/>
</dbReference>
<evidence type="ECO:0000256" key="2">
    <source>
        <dbReference type="ARBA" id="ARBA00022814"/>
    </source>
</evidence>
<gene>
    <name evidence="6" type="primary">nusB</name>
    <name evidence="8" type="ORF">AB986_00650</name>
</gene>
<protein>
    <recommendedName>
        <fullName evidence="6">Transcription antitermination protein NusB</fullName>
    </recommendedName>
    <alternativeName>
        <fullName evidence="6">Antitermination factor NusB</fullName>
    </alternativeName>
</protein>
<dbReference type="Pfam" id="PF01029">
    <property type="entry name" value="NusB"/>
    <property type="match status" value="1"/>
</dbReference>
<dbReference type="GO" id="GO:0003723">
    <property type="term" value="F:RNA binding"/>
    <property type="evidence" value="ECO:0007669"/>
    <property type="project" value="UniProtKB-UniRule"/>
</dbReference>
<dbReference type="InterPro" id="IPR035926">
    <property type="entry name" value="NusB-like_sf"/>
</dbReference>
<feature type="domain" description="NusB/RsmB/TIM44" evidence="7">
    <location>
        <begin position="5"/>
        <end position="125"/>
    </location>
</feature>
<evidence type="ECO:0000256" key="4">
    <source>
        <dbReference type="ARBA" id="ARBA00023015"/>
    </source>
</evidence>
<dbReference type="PANTHER" id="PTHR11078">
    <property type="entry name" value="N UTILIZATION SUBSTANCE PROTEIN B-RELATED"/>
    <property type="match status" value="1"/>
</dbReference>
<dbReference type="GO" id="GO:0006353">
    <property type="term" value="P:DNA-templated transcription termination"/>
    <property type="evidence" value="ECO:0007669"/>
    <property type="project" value="UniProtKB-UniRule"/>
</dbReference>
<keyword evidence="9" id="KW-1185">Reference proteome</keyword>
<evidence type="ECO:0000313" key="9">
    <source>
        <dbReference type="Proteomes" id="UP000035996"/>
    </source>
</evidence>
<keyword evidence="2 6" id="KW-0889">Transcription antitermination</keyword>
<keyword evidence="3 6" id="KW-0694">RNA-binding</keyword>
<dbReference type="AlphaFoldDB" id="A0A0J6CXG6"/>
<keyword evidence="5 6" id="KW-0804">Transcription</keyword>
<dbReference type="GO" id="GO:0005829">
    <property type="term" value="C:cytosol"/>
    <property type="evidence" value="ECO:0007669"/>
    <property type="project" value="TreeGrafter"/>
</dbReference>
<evidence type="ECO:0000256" key="6">
    <source>
        <dbReference type="HAMAP-Rule" id="MF_00073"/>
    </source>
</evidence>
<dbReference type="STRING" id="157733.AB986_00650"/>
<dbReference type="CDD" id="cd00619">
    <property type="entry name" value="Terminator_NusB"/>
    <property type="match status" value="1"/>
</dbReference>
<sequence>MKRRHAREKAIQVLFQIDVTDTDPREALEHVLNEGEGDEFLSELVFGTLENLEKIDEVIKENLVNWSFSRIGNVDRSVLRMASYEMVIRDDIPVNVSLNEAVELAKLFGGEESGRFVNGVLSKIMQKS</sequence>
<dbReference type="NCBIfam" id="TIGR01951">
    <property type="entry name" value="nusB"/>
    <property type="match status" value="1"/>
</dbReference>
<dbReference type="EMBL" id="LELK01000001">
    <property type="protein sequence ID" value="KMM37880.1"/>
    <property type="molecule type" value="Genomic_DNA"/>
</dbReference>
<evidence type="ECO:0000259" key="7">
    <source>
        <dbReference type="Pfam" id="PF01029"/>
    </source>
</evidence>
<evidence type="ECO:0000256" key="1">
    <source>
        <dbReference type="ARBA" id="ARBA00005952"/>
    </source>
</evidence>
<dbReference type="PATRIC" id="fig|157733.3.peg.2330"/>
<dbReference type="Proteomes" id="UP000035996">
    <property type="component" value="Unassembled WGS sequence"/>
</dbReference>
<accession>A0A0J6CXG6</accession>
<comment type="function">
    <text evidence="6">Involved in transcription antitermination. Required for transcription of ribosomal RNA (rRNA) genes. Binds specifically to the boxA antiterminator sequence of the ribosomal RNA (rrn) operons.</text>
</comment>
<dbReference type="HAMAP" id="MF_00073">
    <property type="entry name" value="NusB"/>
    <property type="match status" value="1"/>
</dbReference>
<evidence type="ECO:0000256" key="3">
    <source>
        <dbReference type="ARBA" id="ARBA00022884"/>
    </source>
</evidence>
<name>A0A0J6CXG6_9BACL</name>